<gene>
    <name evidence="3" type="ORF">AJ78_01699</name>
</gene>
<dbReference type="STRING" id="1447872.A0A1J9QQW0"/>
<dbReference type="PANTHER" id="PTHR24148">
    <property type="entry name" value="ANKYRIN REPEAT DOMAIN-CONTAINING PROTEIN 39 HOMOLOG-RELATED"/>
    <property type="match status" value="1"/>
</dbReference>
<feature type="region of interest" description="Disordered" evidence="1">
    <location>
        <begin position="763"/>
        <end position="787"/>
    </location>
</feature>
<dbReference type="OrthoDB" id="4450651at2759"/>
<name>A0A1J9QQW0_9EURO</name>
<dbReference type="AlphaFoldDB" id="A0A1J9QQW0"/>
<protein>
    <recommendedName>
        <fullName evidence="2">Heterokaryon incompatibility domain-containing protein</fullName>
    </recommendedName>
</protein>
<evidence type="ECO:0000313" key="4">
    <source>
        <dbReference type="Proteomes" id="UP000182235"/>
    </source>
</evidence>
<dbReference type="InterPro" id="IPR052895">
    <property type="entry name" value="HetReg/Transcr_Mod"/>
</dbReference>
<organism evidence="3 4">
    <name type="scientific">Emergomyces pasteurianus Ep9510</name>
    <dbReference type="NCBI Taxonomy" id="1447872"/>
    <lineage>
        <taxon>Eukaryota</taxon>
        <taxon>Fungi</taxon>
        <taxon>Dikarya</taxon>
        <taxon>Ascomycota</taxon>
        <taxon>Pezizomycotina</taxon>
        <taxon>Eurotiomycetes</taxon>
        <taxon>Eurotiomycetidae</taxon>
        <taxon>Onygenales</taxon>
        <taxon>Ajellomycetaceae</taxon>
        <taxon>Emergomyces</taxon>
    </lineage>
</organism>
<sequence length="787" mass="89885">MQLDQHSTFGEIFPNPLDLKKQVIEIANNVHDRTLDFGNRPKFLAVSRSPAVRNYTLDDARTAGITLSLVQPQEEQRDDYLAVSYCWPQNEGTPHPSASNVISESRSYCDMPLMIQQLDGTIRKSRAPCRILRRAMAHAADDKLKYIWIDQECIEQHDDTEKARAVEVMDRMYASAYTVLSLLDIRLSDRHAEVAMKALERPQPSLDLTNMIMQWVYRSDPEDFLNAADSLCHILELVASDRWFTRAWIMQERLCSSTQSGSDDLWVMCPESLPTRVPGEMSISATNFNLVMPAVLQEREWQDNNLKARLQAAYKNFCDAYDFPFEVARDRSRRNRFNVMQGVQLLADKGCSVPADKLALVANCCDWFKRVGADLVNRPDISYSACLWTLAMMNGDASMFCQDPACASTERNQRMLWMPSKNTSLIKLACPKATRDVKMRITEHGLETPGWLWRVVKFVDLGSLTLPASSVIYDEESQLQHKKFYWTLLRKLSSINLHSAANVLWKGLKYRASSGIYGRHLVEVPDISYDQIISPMTGQYTVSYELLGFKDSTDYRSTTDSITQPNAFYHRFCPYDESLEDYHHTDCDLTQEQNFHLLLGDARQLAAFSWILDSIKMTGGISIGRLIDKTKDNNVYQKEPPLVITDTNHTYTPKHTHIFTQFRHVVKHRHGDPTEKRLLTWSPFDVWLVDRETHLDTPFSWSAYKRESHGVAIAAGGDEVSSPVTAMNPCNVLFDIANVPYQDHTLDWPDEFYQSSWSVSSLPKNAKPPISTTSDVLVNQEPNQEPA</sequence>
<proteinExistence type="predicted"/>
<dbReference type="Pfam" id="PF06985">
    <property type="entry name" value="HET"/>
    <property type="match status" value="1"/>
</dbReference>
<dbReference type="Proteomes" id="UP000182235">
    <property type="component" value="Unassembled WGS sequence"/>
</dbReference>
<reference evidence="3 4" key="1">
    <citation type="submission" date="2015-07" db="EMBL/GenBank/DDBJ databases">
        <title>Emmonsia species relationships and genome sequence.</title>
        <authorList>
            <consortium name="The Broad Institute Genomics Platform"/>
            <person name="Cuomo C.A."/>
            <person name="Munoz J.F."/>
            <person name="Imamovic A."/>
            <person name="Priest M.E."/>
            <person name="Young S."/>
            <person name="Clay O.K."/>
            <person name="McEwen J.G."/>
        </authorList>
    </citation>
    <scope>NUCLEOTIDE SEQUENCE [LARGE SCALE GENOMIC DNA]</scope>
    <source>
        <strain evidence="3 4">UAMH 9510</strain>
    </source>
</reference>
<accession>A0A1J9QQW0</accession>
<evidence type="ECO:0000259" key="2">
    <source>
        <dbReference type="Pfam" id="PF06985"/>
    </source>
</evidence>
<feature type="domain" description="Heterokaryon incompatibility" evidence="2">
    <location>
        <begin position="80"/>
        <end position="252"/>
    </location>
</feature>
<keyword evidence="4" id="KW-1185">Reference proteome</keyword>
<evidence type="ECO:0000313" key="3">
    <source>
        <dbReference type="EMBL" id="OJD18260.1"/>
    </source>
</evidence>
<dbReference type="InterPro" id="IPR010730">
    <property type="entry name" value="HET"/>
</dbReference>
<evidence type="ECO:0000256" key="1">
    <source>
        <dbReference type="SAM" id="MobiDB-lite"/>
    </source>
</evidence>
<dbReference type="PANTHER" id="PTHR24148:SF64">
    <property type="entry name" value="HETEROKARYON INCOMPATIBILITY DOMAIN-CONTAINING PROTEIN"/>
    <property type="match status" value="1"/>
</dbReference>
<feature type="compositionally biased region" description="Polar residues" evidence="1">
    <location>
        <begin position="770"/>
        <end position="787"/>
    </location>
</feature>
<dbReference type="VEuPathDB" id="FungiDB:AJ78_01699"/>
<comment type="caution">
    <text evidence="3">The sequence shown here is derived from an EMBL/GenBank/DDBJ whole genome shotgun (WGS) entry which is preliminary data.</text>
</comment>
<dbReference type="EMBL" id="LGRN01000040">
    <property type="protein sequence ID" value="OJD18260.1"/>
    <property type="molecule type" value="Genomic_DNA"/>
</dbReference>